<dbReference type="Pfam" id="PF13188">
    <property type="entry name" value="PAS_8"/>
    <property type="match status" value="1"/>
</dbReference>
<dbReference type="SMART" id="SM00091">
    <property type="entry name" value="PAS"/>
    <property type="match status" value="2"/>
</dbReference>
<dbReference type="RefSeq" id="WP_008871672.1">
    <property type="nucleotide sequence ID" value="NZ_ACJN02000004.1"/>
</dbReference>
<dbReference type="PROSITE" id="PS50112">
    <property type="entry name" value="PAS"/>
    <property type="match status" value="1"/>
</dbReference>
<evidence type="ECO:0000259" key="5">
    <source>
        <dbReference type="PROSITE" id="PS50113"/>
    </source>
</evidence>
<dbReference type="SMART" id="SM00086">
    <property type="entry name" value="PAC"/>
    <property type="match status" value="1"/>
</dbReference>
<dbReference type="OrthoDB" id="9786165at2"/>
<feature type="region of interest" description="Disordered" evidence="3">
    <location>
        <begin position="1"/>
        <end position="21"/>
    </location>
</feature>
<dbReference type="Pfam" id="PF13596">
    <property type="entry name" value="PAS_10"/>
    <property type="match status" value="1"/>
</dbReference>
<feature type="domain" description="CheB-type methylesterase" evidence="6">
    <location>
        <begin position="18"/>
        <end position="208"/>
    </location>
</feature>
<dbReference type="NCBIfam" id="TIGR00229">
    <property type="entry name" value="sensory_box"/>
    <property type="match status" value="2"/>
</dbReference>
<feature type="active site" evidence="1">
    <location>
        <position position="150"/>
    </location>
</feature>
<dbReference type="GO" id="GO:0006935">
    <property type="term" value="P:chemotaxis"/>
    <property type="evidence" value="ECO:0007669"/>
    <property type="project" value="UniProtKB-UniRule"/>
</dbReference>
<dbReference type="InterPro" id="IPR022641">
    <property type="entry name" value="CheR_N"/>
</dbReference>
<dbReference type="Pfam" id="PF01339">
    <property type="entry name" value="CheB_methylest"/>
    <property type="match status" value="1"/>
</dbReference>
<dbReference type="GO" id="GO:0008984">
    <property type="term" value="F:protein-glutamate methylesterase activity"/>
    <property type="evidence" value="ECO:0007669"/>
    <property type="project" value="UniProtKB-EC"/>
</dbReference>
<dbReference type="Gene3D" id="3.30.450.20">
    <property type="entry name" value="PAS domain"/>
    <property type="match status" value="3"/>
</dbReference>
<dbReference type="Proteomes" id="UP000005496">
    <property type="component" value="Unassembled WGS sequence"/>
</dbReference>
<dbReference type="InterPro" id="IPR050903">
    <property type="entry name" value="Bact_Chemotaxis_MeTrfase"/>
</dbReference>
<evidence type="ECO:0000259" key="7">
    <source>
        <dbReference type="PROSITE" id="PS50123"/>
    </source>
</evidence>
<dbReference type="SMART" id="SM00138">
    <property type="entry name" value="MeTrc"/>
    <property type="match status" value="1"/>
</dbReference>
<keyword evidence="9" id="KW-1185">Reference proteome</keyword>
<evidence type="ECO:0000256" key="3">
    <source>
        <dbReference type="SAM" id="MobiDB-lite"/>
    </source>
</evidence>
<dbReference type="EMBL" id="ACJN02000004">
    <property type="protein sequence ID" value="EFI32979.1"/>
    <property type="molecule type" value="Genomic_DNA"/>
</dbReference>
<dbReference type="eggNOG" id="COG1352">
    <property type="taxonomic scope" value="Bacteria"/>
</dbReference>
<accession>D6SUJ9</accession>
<dbReference type="PROSITE" id="PS50122">
    <property type="entry name" value="CHEB"/>
    <property type="match status" value="1"/>
</dbReference>
<dbReference type="eggNOG" id="COG2201">
    <property type="taxonomic scope" value="Bacteria"/>
</dbReference>
<feature type="compositionally biased region" description="Polar residues" evidence="3">
    <location>
        <begin position="8"/>
        <end position="17"/>
    </location>
</feature>
<dbReference type="Gene3D" id="3.40.50.180">
    <property type="entry name" value="Methylesterase CheB, C-terminal domain"/>
    <property type="match status" value="1"/>
</dbReference>
<dbReference type="InterPro" id="IPR035965">
    <property type="entry name" value="PAS-like_dom_sf"/>
</dbReference>
<dbReference type="InterPro" id="IPR013655">
    <property type="entry name" value="PAS_fold_3"/>
</dbReference>
<dbReference type="InterPro" id="IPR001610">
    <property type="entry name" value="PAC"/>
</dbReference>
<feature type="domain" description="PAC" evidence="5">
    <location>
        <begin position="934"/>
        <end position="985"/>
    </location>
</feature>
<dbReference type="Gene3D" id="3.40.50.150">
    <property type="entry name" value="Vaccinia Virus protein VP39"/>
    <property type="match status" value="1"/>
</dbReference>
<evidence type="ECO:0000256" key="2">
    <source>
        <dbReference type="SAM" id="Coils"/>
    </source>
</evidence>
<feature type="active site" evidence="1">
    <location>
        <position position="30"/>
    </location>
</feature>
<dbReference type="GO" id="GO:0008983">
    <property type="term" value="F:protein-glutamate O-methyltransferase activity"/>
    <property type="evidence" value="ECO:0007669"/>
    <property type="project" value="UniProtKB-EC"/>
</dbReference>
<dbReference type="InterPro" id="IPR000780">
    <property type="entry name" value="CheR_MeTrfase"/>
</dbReference>
<dbReference type="PROSITE" id="PS50123">
    <property type="entry name" value="CHER"/>
    <property type="match status" value="1"/>
</dbReference>
<feature type="active site" evidence="1">
    <location>
        <position position="57"/>
    </location>
</feature>
<evidence type="ECO:0000259" key="4">
    <source>
        <dbReference type="PROSITE" id="PS50112"/>
    </source>
</evidence>
<comment type="caution">
    <text evidence="8">The sequence shown here is derived from an EMBL/GenBank/DDBJ whole genome shotgun (WGS) entry which is preliminary data.</text>
</comment>
<dbReference type="SUPFAM" id="SSF53335">
    <property type="entry name" value="S-adenosyl-L-methionine-dependent methyltransferases"/>
    <property type="match status" value="1"/>
</dbReference>
<dbReference type="GO" id="GO:0000156">
    <property type="term" value="F:phosphorelay response regulator activity"/>
    <property type="evidence" value="ECO:0007669"/>
    <property type="project" value="InterPro"/>
</dbReference>
<keyword evidence="8" id="KW-0808">Transferase</keyword>
<dbReference type="InterPro" id="IPR000014">
    <property type="entry name" value="PAS"/>
</dbReference>
<feature type="coiled-coil region" evidence="2">
    <location>
        <begin position="651"/>
        <end position="731"/>
    </location>
</feature>
<name>D6SUJ9_9BACT</name>
<evidence type="ECO:0000313" key="8">
    <source>
        <dbReference type="EMBL" id="EFI32979.1"/>
    </source>
</evidence>
<dbReference type="Pfam" id="PF03705">
    <property type="entry name" value="CheR_N"/>
    <property type="match status" value="1"/>
</dbReference>
<feature type="domain" description="PAS" evidence="4">
    <location>
        <begin position="986"/>
        <end position="1065"/>
    </location>
</feature>
<dbReference type="PANTHER" id="PTHR24422">
    <property type="entry name" value="CHEMOTAXIS PROTEIN METHYLTRANSFERASE"/>
    <property type="match status" value="1"/>
</dbReference>
<dbReference type="PANTHER" id="PTHR24422:SF27">
    <property type="entry name" value="PROTEIN-GLUTAMATE O-METHYLTRANSFERASE"/>
    <property type="match status" value="1"/>
</dbReference>
<dbReference type="InterPro" id="IPR035909">
    <property type="entry name" value="CheB_C"/>
</dbReference>
<gene>
    <name evidence="8" type="ORF">Dthio_PD0293</name>
</gene>
<dbReference type="PROSITE" id="PS50113">
    <property type="entry name" value="PAC"/>
    <property type="match status" value="1"/>
</dbReference>
<evidence type="ECO:0000256" key="1">
    <source>
        <dbReference type="PROSITE-ProRule" id="PRU00050"/>
    </source>
</evidence>
<dbReference type="PRINTS" id="PR00996">
    <property type="entry name" value="CHERMTFRASE"/>
</dbReference>
<organism evidence="8 9">
    <name type="scientific">Desulfonatronospira thiodismutans ASO3-1</name>
    <dbReference type="NCBI Taxonomy" id="555779"/>
    <lineage>
        <taxon>Bacteria</taxon>
        <taxon>Pseudomonadati</taxon>
        <taxon>Thermodesulfobacteriota</taxon>
        <taxon>Desulfovibrionia</taxon>
        <taxon>Desulfovibrionales</taxon>
        <taxon>Desulfonatronovibrionaceae</taxon>
        <taxon>Desulfonatronospira</taxon>
    </lineage>
</organism>
<dbReference type="GO" id="GO:0032259">
    <property type="term" value="P:methylation"/>
    <property type="evidence" value="ECO:0007669"/>
    <property type="project" value="UniProtKB-KW"/>
</dbReference>
<dbReference type="eggNOG" id="COG2202">
    <property type="taxonomic scope" value="Bacteria"/>
</dbReference>
<keyword evidence="1 8" id="KW-0378">Hydrolase</keyword>
<keyword evidence="2" id="KW-0175">Coiled coil</keyword>
<dbReference type="InterPro" id="IPR000673">
    <property type="entry name" value="Sig_transdc_resp-reg_Me-estase"/>
</dbReference>
<feature type="domain" description="CheR-type methyltransferase" evidence="7">
    <location>
        <begin position="214"/>
        <end position="473"/>
    </location>
</feature>
<keyword evidence="1" id="KW-0145">Chemotaxis</keyword>
<dbReference type="GO" id="GO:0005737">
    <property type="term" value="C:cytoplasm"/>
    <property type="evidence" value="ECO:0007669"/>
    <property type="project" value="InterPro"/>
</dbReference>
<dbReference type="CDD" id="cd00130">
    <property type="entry name" value="PAS"/>
    <property type="match status" value="2"/>
</dbReference>
<keyword evidence="8" id="KW-0489">Methyltransferase</keyword>
<dbReference type="Pfam" id="PF01739">
    <property type="entry name" value="CheR"/>
    <property type="match status" value="1"/>
</dbReference>
<dbReference type="EC" id="3.1.1.61" evidence="8"/>
<evidence type="ECO:0000259" key="6">
    <source>
        <dbReference type="PROSITE" id="PS50122"/>
    </source>
</evidence>
<dbReference type="Pfam" id="PF08447">
    <property type="entry name" value="PAS_3"/>
    <property type="match status" value="1"/>
</dbReference>
<reference evidence="8" key="1">
    <citation type="submission" date="2010-05" db="EMBL/GenBank/DDBJ databases">
        <title>The draft genome of Desulfonatronospira thiodismutans ASO3-1.</title>
        <authorList>
            <consortium name="US DOE Joint Genome Institute (JGI-PGF)"/>
            <person name="Lucas S."/>
            <person name="Copeland A."/>
            <person name="Lapidus A."/>
            <person name="Cheng J.-F."/>
            <person name="Bruce D."/>
            <person name="Goodwin L."/>
            <person name="Pitluck S."/>
            <person name="Chertkov O."/>
            <person name="Brettin T."/>
            <person name="Detter J.C."/>
            <person name="Han C."/>
            <person name="Land M.L."/>
            <person name="Hauser L."/>
            <person name="Kyrpides N."/>
            <person name="Mikhailova N."/>
            <person name="Muyzer G."/>
            <person name="Woyke T."/>
        </authorList>
    </citation>
    <scope>NUCLEOTIDE SEQUENCE [LARGE SCALE GENOMIC DNA]</scope>
    <source>
        <strain evidence="8">ASO3-1</strain>
    </source>
</reference>
<evidence type="ECO:0000313" key="9">
    <source>
        <dbReference type="Proteomes" id="UP000005496"/>
    </source>
</evidence>
<dbReference type="InterPro" id="IPR029063">
    <property type="entry name" value="SAM-dependent_MTases_sf"/>
</dbReference>
<dbReference type="InterPro" id="IPR022642">
    <property type="entry name" value="CheR_C"/>
</dbReference>
<protein>
    <submittedName>
        <fullName evidence="8">MCP methyltransferase/methylesterase, CheR/CheB with PAS/PAC sensor</fullName>
        <ecNumber evidence="8">2.1.1.80</ecNumber>
        <ecNumber evidence="8">3.1.1.61</ecNumber>
    </submittedName>
</protein>
<sequence length="1128" mass="129224">MPQELHDTQNQNTQEKSPGTPGLYVAVGASAGGLEAIEAFFADMSSSSGLAFIVIQHLSPDYKSLMKEILSKKTSMHVHRIEEGMEVLPDNIYLIPPKKNLTIFHGRLFLSEQEHTKGLINLPIDIFLRSLAEDQGEKAVSIILSGSGSDGMRGVRAIKEHGGMVMVQSEDSAKFDSMPRSAISTGLVDFVLPPEEMPGQLVSYAKHPYVAKAEKSDRVISDDDAMTKIFAILRDKYKVDFTHYKPSTLTRRIQRRMTINHISDIHDYVSYMQSYPNEAATLFREFLIGVTRFFRDREAFEALKDNWLQEVLSTRQNNEMRFWIPGCSTGEEAYTLAILARECMEQTGRMRDIKIFATDIDRNALQVAGAGSYPESIAADVPPDLLAKYFYKKKDSFQIARNIREMVVFAQHNLIKDPPFTNIDLISCRNLLIYLQTDLQRKVLEFFNFSLNMRGILFLGTSETTGEMGDYFESLDHKHKIYRTRGRVKNTLGARETLRSSDNVYHMNRERNALPGRNLRGREDLILERFLNVLEEEHIHLAVIVNDHMEVLHVIGNSEGYFKLPSGKQSMDISKMAANDLAIPISTGIQKVLRQNEPLHFSNIRVRYQGDHRMVDMRIKPLPQKKGQDPLVAVFLDESKKQQDKLACQDVDQTYDISREAEQRIHDLEQELQFTRENLQATIEELETANEELQATNEELLASNEELQSTNEELQSTNQELYSVNSEYQNKIIELTELHNDVDNLLSATQIGKLLLDENMEIRRFSPKVTNIFKLLDSDVGRPISHIAHYLQGLDPIEVIENVHKSGEMSEKEARTREGRWYLMRVVPYEVAPEVFSGTVTSFVDITRIKETEAALKTKEALLEQTQRLSRVGGWEMDAATGSITWTDEVYNIYGVSKDYNPSDVEKDMQFYTPEGRDRLQEAFKLALERGIPYDLELPFTKADGTRIWVRTSGLPEKKDGKVVRILGNIMDITQMKEIQQALRESEKYYRNLFSQMPNAFALHEIVLDHDEQPCDYTFLEVNPAFEEMTGLKARDILGRRVLEVLPETEESWIQRYARVALGGPPEDIQDYSLELQKYFKVRVFSPEYKKFAVIFDEIRDTSDISRALRDCEEKLKKLQENSSPGGK</sequence>
<dbReference type="AlphaFoldDB" id="D6SUJ9"/>
<dbReference type="eggNOG" id="COG2205">
    <property type="taxonomic scope" value="Bacteria"/>
</dbReference>
<dbReference type="SUPFAM" id="SSF47757">
    <property type="entry name" value="Chemotaxis receptor methyltransferase CheR, N-terminal domain"/>
    <property type="match status" value="1"/>
</dbReference>
<proteinExistence type="predicted"/>
<dbReference type="InterPro" id="IPR000700">
    <property type="entry name" value="PAS-assoc_C"/>
</dbReference>
<dbReference type="SUPFAM" id="SSF55785">
    <property type="entry name" value="PYP-like sensor domain (PAS domain)"/>
    <property type="match status" value="3"/>
</dbReference>
<dbReference type="SUPFAM" id="SSF52738">
    <property type="entry name" value="Methylesterase CheB, C-terminal domain"/>
    <property type="match status" value="1"/>
</dbReference>
<dbReference type="CDD" id="cd16434">
    <property type="entry name" value="CheB-CheR_fusion"/>
    <property type="match status" value="1"/>
</dbReference>
<dbReference type="EC" id="2.1.1.80" evidence="8"/>